<keyword evidence="3" id="KW-1185">Reference proteome</keyword>
<feature type="transmembrane region" description="Helical" evidence="1">
    <location>
        <begin position="371"/>
        <end position="393"/>
    </location>
</feature>
<keyword evidence="1" id="KW-0472">Membrane</keyword>
<dbReference type="EMBL" id="VLKT01000029">
    <property type="protein sequence ID" value="TWI31657.1"/>
    <property type="molecule type" value="Genomic_DNA"/>
</dbReference>
<comment type="caution">
    <text evidence="2">The sequence shown here is derived from an EMBL/GenBank/DDBJ whole genome shotgun (WGS) entry which is preliminary data.</text>
</comment>
<reference evidence="2 3" key="1">
    <citation type="journal article" date="2015" name="Stand. Genomic Sci.">
        <title>Genomic Encyclopedia of Bacterial and Archaeal Type Strains, Phase III: the genomes of soil and plant-associated and newly described type strains.</title>
        <authorList>
            <person name="Whitman W.B."/>
            <person name="Woyke T."/>
            <person name="Klenk H.P."/>
            <person name="Zhou Y."/>
            <person name="Lilburn T.G."/>
            <person name="Beck B.J."/>
            <person name="De Vos P."/>
            <person name="Vandamme P."/>
            <person name="Eisen J.A."/>
            <person name="Garrity G."/>
            <person name="Hugenholtz P."/>
            <person name="Kyrpides N.C."/>
        </authorList>
    </citation>
    <scope>NUCLEOTIDE SEQUENCE [LARGE SCALE GENOMIC DNA]</scope>
    <source>
        <strain evidence="2 3">CGMCC 1.2546</strain>
    </source>
</reference>
<evidence type="ECO:0000313" key="3">
    <source>
        <dbReference type="Proteomes" id="UP000317122"/>
    </source>
</evidence>
<evidence type="ECO:0000256" key="1">
    <source>
        <dbReference type="SAM" id="Phobius"/>
    </source>
</evidence>
<keyword evidence="1" id="KW-1133">Transmembrane helix</keyword>
<feature type="transmembrane region" description="Helical" evidence="1">
    <location>
        <begin position="16"/>
        <end position="36"/>
    </location>
</feature>
<gene>
    <name evidence="2" type="ORF">IQ26_04463</name>
</gene>
<name>A0A562NHM7_9HYPH</name>
<feature type="transmembrane region" description="Helical" evidence="1">
    <location>
        <begin position="338"/>
        <end position="359"/>
    </location>
</feature>
<dbReference type="Proteomes" id="UP000317122">
    <property type="component" value="Unassembled WGS sequence"/>
</dbReference>
<feature type="transmembrane region" description="Helical" evidence="1">
    <location>
        <begin position="151"/>
        <end position="171"/>
    </location>
</feature>
<keyword evidence="1" id="KW-0812">Transmembrane</keyword>
<feature type="transmembrane region" description="Helical" evidence="1">
    <location>
        <begin position="266"/>
        <end position="287"/>
    </location>
</feature>
<sequence>MNKIFTIDSPARSRTHWLWIGLPLAALAIAVAWIIAVNPLQGLSNGAPAVEKLTFERIVIDTSGLHLLVRAGGSEPMKIAQVQVDGAYWQFTQDPPGDIARASTAWINLPFPWVLGETHTVNLVTNSGVTFEHLIEVAVPTPTATAGQLKLQGLVGIIVGVLPVAIGLMFYPALRGVGQSGMNFLLALTIGLLAFLLVDTVEESFELVGTAAAVFQGPVMVVLAGLASFFVLMAIGRRRGTPTGLALAGYIALGIGLHNLGEGLAIGAAFAAGSASLGTFLVLGFALHNVTEGIGIAAPILKERPPLWTFAGLALLAGGPAVLGMWLGSLAYAPQWSALALAIGAGAILQVIVEVGAYLMRRNQKGVDAFFTPPVMGGLAAGIAFMYATAAFIKV</sequence>
<organism evidence="2 3">
    <name type="scientific">Mesorhizobium tianshanense</name>
    <dbReference type="NCBI Taxonomy" id="39844"/>
    <lineage>
        <taxon>Bacteria</taxon>
        <taxon>Pseudomonadati</taxon>
        <taxon>Pseudomonadota</taxon>
        <taxon>Alphaproteobacteria</taxon>
        <taxon>Hyphomicrobiales</taxon>
        <taxon>Phyllobacteriaceae</taxon>
        <taxon>Mesorhizobium</taxon>
    </lineage>
</organism>
<feature type="transmembrane region" description="Helical" evidence="1">
    <location>
        <begin position="307"/>
        <end position="332"/>
    </location>
</feature>
<protein>
    <submittedName>
        <fullName evidence="2">Zinc transporter ZupT</fullName>
    </submittedName>
</protein>
<dbReference type="AlphaFoldDB" id="A0A562NHM7"/>
<feature type="transmembrane region" description="Helical" evidence="1">
    <location>
        <begin position="213"/>
        <end position="235"/>
    </location>
</feature>
<evidence type="ECO:0000313" key="2">
    <source>
        <dbReference type="EMBL" id="TWI31657.1"/>
    </source>
</evidence>
<feature type="transmembrane region" description="Helical" evidence="1">
    <location>
        <begin position="242"/>
        <end position="260"/>
    </location>
</feature>
<dbReference type="OrthoDB" id="9787346at2"/>
<feature type="transmembrane region" description="Helical" evidence="1">
    <location>
        <begin position="183"/>
        <end position="201"/>
    </location>
</feature>
<accession>A0A562NHM7</accession>
<proteinExistence type="predicted"/>
<dbReference type="RefSeq" id="WP_145720498.1">
    <property type="nucleotide sequence ID" value="NZ_BSPF01000055.1"/>
</dbReference>